<dbReference type="Proteomes" id="UP001217918">
    <property type="component" value="Unassembled WGS sequence"/>
</dbReference>
<evidence type="ECO:0000256" key="1">
    <source>
        <dbReference type="ARBA" id="ARBA00022737"/>
    </source>
</evidence>
<dbReference type="GO" id="GO:0005829">
    <property type="term" value="C:cytosol"/>
    <property type="evidence" value="ECO:0007669"/>
    <property type="project" value="TreeGrafter"/>
</dbReference>
<dbReference type="PROSITE" id="PS50005">
    <property type="entry name" value="TPR"/>
    <property type="match status" value="1"/>
</dbReference>
<comment type="caution">
    <text evidence="6">The sequence shown here is derived from an EMBL/GenBank/DDBJ whole genome shotgun (WGS) entry which is preliminary data.</text>
</comment>
<keyword evidence="7" id="KW-1185">Reference proteome</keyword>
<keyword evidence="1" id="KW-0677">Repeat</keyword>
<keyword evidence="2 4" id="KW-0802">TPR repeat</keyword>
<dbReference type="Gene3D" id="1.25.40.10">
    <property type="entry name" value="Tetratricopeptide repeat domain"/>
    <property type="match status" value="1"/>
</dbReference>
<feature type="domain" description="Cns1/TTC4 wheel" evidence="5">
    <location>
        <begin position="241"/>
        <end position="353"/>
    </location>
</feature>
<reference evidence="6" key="1">
    <citation type="journal article" date="2023" name="Mol. Plant Microbe Interact.">
        <title>Elucidating the Obligate Nature and Biological Capacity of an Invasive Fungal Corn Pathogen.</title>
        <authorList>
            <person name="MacCready J.S."/>
            <person name="Roggenkamp E.M."/>
            <person name="Gdanetz K."/>
            <person name="Chilvers M.I."/>
        </authorList>
    </citation>
    <scope>NUCLEOTIDE SEQUENCE</scope>
    <source>
        <strain evidence="6">PM02</strain>
    </source>
</reference>
<dbReference type="EMBL" id="JAQQPM010000003">
    <property type="protein sequence ID" value="KAK2070271.1"/>
    <property type="molecule type" value="Genomic_DNA"/>
</dbReference>
<protein>
    <recommendedName>
        <fullName evidence="5">Cns1/TTC4 wheel domain-containing protein</fullName>
    </recommendedName>
</protein>
<evidence type="ECO:0000313" key="7">
    <source>
        <dbReference type="Proteomes" id="UP001217918"/>
    </source>
</evidence>
<evidence type="ECO:0000256" key="3">
    <source>
        <dbReference type="ARBA" id="ARBA00023602"/>
    </source>
</evidence>
<comment type="similarity">
    <text evidence="3">Belongs to the TTC4 family.</text>
</comment>
<dbReference type="InterPro" id="IPR044059">
    <property type="entry name" value="Csn1/TTC4_wheel"/>
</dbReference>
<dbReference type="GO" id="GO:0051879">
    <property type="term" value="F:Hsp90 protein binding"/>
    <property type="evidence" value="ECO:0007669"/>
    <property type="project" value="InterPro"/>
</dbReference>
<dbReference type="InterPro" id="IPR019734">
    <property type="entry name" value="TPR_rpt"/>
</dbReference>
<dbReference type="GO" id="GO:0005634">
    <property type="term" value="C:nucleus"/>
    <property type="evidence" value="ECO:0007669"/>
    <property type="project" value="TreeGrafter"/>
</dbReference>
<dbReference type="AlphaFoldDB" id="A0AAD9I3C3"/>
<dbReference type="Pfam" id="PF18972">
    <property type="entry name" value="Wheel"/>
    <property type="match status" value="1"/>
</dbReference>
<dbReference type="PANTHER" id="PTHR46035:SF1">
    <property type="entry name" value="TETRATRICOPEPTIDE REPEAT PROTEIN 4"/>
    <property type="match status" value="1"/>
</dbReference>
<gene>
    <name evidence="6" type="ORF">P8C59_004781</name>
</gene>
<dbReference type="PANTHER" id="PTHR46035">
    <property type="entry name" value="TETRATRICOPEPTIDE REPEAT PROTEIN 4"/>
    <property type="match status" value="1"/>
</dbReference>
<evidence type="ECO:0000256" key="2">
    <source>
        <dbReference type="ARBA" id="ARBA00022803"/>
    </source>
</evidence>
<dbReference type="SMART" id="SM00028">
    <property type="entry name" value="TPR"/>
    <property type="match status" value="3"/>
</dbReference>
<dbReference type="GO" id="GO:0006457">
    <property type="term" value="P:protein folding"/>
    <property type="evidence" value="ECO:0007669"/>
    <property type="project" value="TreeGrafter"/>
</dbReference>
<accession>A0AAD9I3C3</accession>
<evidence type="ECO:0000259" key="5">
    <source>
        <dbReference type="Pfam" id="PF18972"/>
    </source>
</evidence>
<evidence type="ECO:0000313" key="6">
    <source>
        <dbReference type="EMBL" id="KAK2070271.1"/>
    </source>
</evidence>
<dbReference type="GO" id="GO:0030544">
    <property type="term" value="F:Hsp70 protein binding"/>
    <property type="evidence" value="ECO:0007669"/>
    <property type="project" value="TreeGrafter"/>
</dbReference>
<feature type="repeat" description="TPR" evidence="4">
    <location>
        <begin position="135"/>
        <end position="168"/>
    </location>
</feature>
<dbReference type="SUPFAM" id="SSF48452">
    <property type="entry name" value="TPR-like"/>
    <property type="match status" value="1"/>
</dbReference>
<organism evidence="6 7">
    <name type="scientific">Phyllachora maydis</name>
    <dbReference type="NCBI Taxonomy" id="1825666"/>
    <lineage>
        <taxon>Eukaryota</taxon>
        <taxon>Fungi</taxon>
        <taxon>Dikarya</taxon>
        <taxon>Ascomycota</taxon>
        <taxon>Pezizomycotina</taxon>
        <taxon>Sordariomycetes</taxon>
        <taxon>Sordariomycetidae</taxon>
        <taxon>Phyllachorales</taxon>
        <taxon>Phyllachoraceae</taxon>
        <taxon>Phyllachora</taxon>
    </lineage>
</organism>
<name>A0AAD9I3C3_9PEZI</name>
<sequence>MAKARSQTTEELFAEFNKHPFFMTDLDESNEAVEALQALAYDGTPLENAANFKEQGNECFRDKKFADAREFYAKGIAVLVADEQASSSSSSSSSQQRALLEQLYVNRAACQLELANYRSCTADCAGALRLNPANVKALYRSGRALLALGKTLEADDACARALDVDPANAALQALAADLAARHDAARARAARDAQRAARDRRRRLLLRAALQARGIVVARSPAGAAADGAYPADARVQLLPDPDAATSALCFPTLLVYALDYRTDFIRAFDERDSLEQHFGYVFPLPWDRAGVYAAHVVDCFVLRRGGAGVRRVACDAALLAVLTAAPDVVVWDEVVRVFVVPKARSDYFVRHWREVLGVAG</sequence>
<proteinExistence type="inferred from homology"/>
<dbReference type="InterPro" id="IPR011990">
    <property type="entry name" value="TPR-like_helical_dom_sf"/>
</dbReference>
<evidence type="ECO:0000256" key="4">
    <source>
        <dbReference type="PROSITE-ProRule" id="PRU00339"/>
    </source>
</evidence>